<sequence length="59" mass="6566">MVISFRLLSKGYVNFPVLNSRSHMLLLCLIQSLELIASKDDSNEVEELPDHVVPPAQGT</sequence>
<accession>A0AAN8TE83</accession>
<name>A0AAN8TE83_SOLBU</name>
<dbReference type="AlphaFoldDB" id="A0AAN8TE83"/>
<proteinExistence type="predicted"/>
<keyword evidence="2" id="KW-1185">Reference proteome</keyword>
<comment type="caution">
    <text evidence="1">The sequence shown here is derived from an EMBL/GenBank/DDBJ whole genome shotgun (WGS) entry which is preliminary data.</text>
</comment>
<dbReference type="Proteomes" id="UP001371456">
    <property type="component" value="Unassembled WGS sequence"/>
</dbReference>
<evidence type="ECO:0000313" key="1">
    <source>
        <dbReference type="EMBL" id="KAK6786344.1"/>
    </source>
</evidence>
<evidence type="ECO:0000313" key="2">
    <source>
        <dbReference type="Proteomes" id="UP001371456"/>
    </source>
</evidence>
<dbReference type="EMBL" id="JBANQN010000006">
    <property type="protein sequence ID" value="KAK6786344.1"/>
    <property type="molecule type" value="Genomic_DNA"/>
</dbReference>
<organism evidence="1 2">
    <name type="scientific">Solanum bulbocastanum</name>
    <name type="common">Wild potato</name>
    <dbReference type="NCBI Taxonomy" id="147425"/>
    <lineage>
        <taxon>Eukaryota</taxon>
        <taxon>Viridiplantae</taxon>
        <taxon>Streptophyta</taxon>
        <taxon>Embryophyta</taxon>
        <taxon>Tracheophyta</taxon>
        <taxon>Spermatophyta</taxon>
        <taxon>Magnoliopsida</taxon>
        <taxon>eudicotyledons</taxon>
        <taxon>Gunneridae</taxon>
        <taxon>Pentapetalae</taxon>
        <taxon>asterids</taxon>
        <taxon>lamiids</taxon>
        <taxon>Solanales</taxon>
        <taxon>Solanaceae</taxon>
        <taxon>Solanoideae</taxon>
        <taxon>Solaneae</taxon>
        <taxon>Solanum</taxon>
    </lineage>
</organism>
<gene>
    <name evidence="1" type="ORF">RDI58_014869</name>
</gene>
<reference evidence="1 2" key="1">
    <citation type="submission" date="2024-02" db="EMBL/GenBank/DDBJ databases">
        <title>de novo genome assembly of Solanum bulbocastanum strain 11H21.</title>
        <authorList>
            <person name="Hosaka A.J."/>
        </authorList>
    </citation>
    <scope>NUCLEOTIDE SEQUENCE [LARGE SCALE GENOMIC DNA]</scope>
    <source>
        <tissue evidence="1">Young leaves</tissue>
    </source>
</reference>
<protein>
    <submittedName>
        <fullName evidence="1">Uncharacterized protein</fullName>
    </submittedName>
</protein>